<dbReference type="EMBL" id="CP022316">
    <property type="protein sequence ID" value="ASK65004.1"/>
    <property type="molecule type" value="Genomic_DNA"/>
</dbReference>
<feature type="region of interest" description="Disordered" evidence="5">
    <location>
        <begin position="364"/>
        <end position="401"/>
    </location>
</feature>
<dbReference type="SMART" id="SM00382">
    <property type="entry name" value="AAA"/>
    <property type="match status" value="1"/>
</dbReference>
<evidence type="ECO:0000259" key="6">
    <source>
        <dbReference type="PROSITE" id="PS50893"/>
    </source>
</evidence>
<dbReference type="AlphaFoldDB" id="A0A220U9N7"/>
<evidence type="ECO:0000256" key="3">
    <source>
        <dbReference type="ARBA" id="ARBA00022741"/>
    </source>
</evidence>
<evidence type="ECO:0000256" key="5">
    <source>
        <dbReference type="SAM" id="MobiDB-lite"/>
    </source>
</evidence>
<name>A0A220U9N7_9MICO</name>
<feature type="domain" description="ABC transporter" evidence="6">
    <location>
        <begin position="43"/>
        <end position="295"/>
    </location>
</feature>
<dbReference type="Pfam" id="PF08352">
    <property type="entry name" value="oligo_HPY"/>
    <property type="match status" value="1"/>
</dbReference>
<sequence length="401" mass="43258">MTTVTSHTADQEVPTIVEASLVPVETTQQIIERLEGSPLLLEAEGLDVTYVVEEGEVPACRDIDIQLRRGEILGIAGESASGKSTLLNALSRLQRPPAVTSAGSVRFHPDGGDPVDLTALSEDQLRRYRWDSLSIVMQSAMASLNPVLRLETQFIDVIMEHDRSMTKASARARAGELLEMVGIPSGRLRSYSYQLSGGMQQRALIALSLASNPEIVFMDEPTTAVDVVMQRQILTQILQLQASLGFAIVFVTHDLSLLLEISDRITIMYGGRIVEVGMPEQLYSAAQHPYTRGLRAAFPPLSEPVRRLQGIPGNPPDLLDLPTGCSFAPRCPLAIERCRIERPELVPTANGVVACHRAGESTEAALPGAGADEAAPEAIDHPAVTGPAAEEQTTSATTEER</sequence>
<dbReference type="FunFam" id="3.40.50.300:FF:000016">
    <property type="entry name" value="Oligopeptide ABC transporter ATP-binding component"/>
    <property type="match status" value="1"/>
</dbReference>
<accession>A0A220U9N7</accession>
<evidence type="ECO:0000256" key="1">
    <source>
        <dbReference type="ARBA" id="ARBA00005417"/>
    </source>
</evidence>
<dbReference type="InterPro" id="IPR017871">
    <property type="entry name" value="ABC_transporter-like_CS"/>
</dbReference>
<feature type="compositionally biased region" description="Low complexity" evidence="5">
    <location>
        <begin position="364"/>
        <end position="377"/>
    </location>
</feature>
<keyword evidence="4 7" id="KW-0067">ATP-binding</keyword>
<dbReference type="SUPFAM" id="SSF52540">
    <property type="entry name" value="P-loop containing nucleoside triphosphate hydrolases"/>
    <property type="match status" value="1"/>
</dbReference>
<comment type="similarity">
    <text evidence="1">Belongs to the ABC transporter superfamily.</text>
</comment>
<dbReference type="GO" id="GO:0015833">
    <property type="term" value="P:peptide transport"/>
    <property type="evidence" value="ECO:0007669"/>
    <property type="project" value="InterPro"/>
</dbReference>
<dbReference type="KEGG" id="brv:CFK39_03260"/>
<dbReference type="InterPro" id="IPR027417">
    <property type="entry name" value="P-loop_NTPase"/>
</dbReference>
<keyword evidence="2" id="KW-0813">Transport</keyword>
<dbReference type="PROSITE" id="PS00211">
    <property type="entry name" value="ABC_TRANSPORTER_1"/>
    <property type="match status" value="1"/>
</dbReference>
<protein>
    <submittedName>
        <fullName evidence="7">Dipeptide/oligopeptide/nickel ABC transporter ATP-binding protein</fullName>
    </submittedName>
</protein>
<evidence type="ECO:0000256" key="2">
    <source>
        <dbReference type="ARBA" id="ARBA00022448"/>
    </source>
</evidence>
<reference evidence="8" key="1">
    <citation type="submission" date="2017-07" db="EMBL/GenBank/DDBJ databases">
        <title>Brachybacterium sp. VR2415.</title>
        <authorList>
            <person name="Tak E.J."/>
            <person name="Bae J.-W."/>
        </authorList>
    </citation>
    <scope>NUCLEOTIDE SEQUENCE [LARGE SCALE GENOMIC DNA]</scope>
    <source>
        <strain evidence="8">VR2415</strain>
    </source>
</reference>
<dbReference type="Gene3D" id="3.40.50.300">
    <property type="entry name" value="P-loop containing nucleotide triphosphate hydrolases"/>
    <property type="match status" value="1"/>
</dbReference>
<feature type="compositionally biased region" description="Low complexity" evidence="5">
    <location>
        <begin position="388"/>
        <end position="401"/>
    </location>
</feature>
<dbReference type="NCBIfam" id="TIGR01727">
    <property type="entry name" value="oligo_HPY"/>
    <property type="match status" value="1"/>
</dbReference>
<dbReference type="Proteomes" id="UP000198398">
    <property type="component" value="Chromosome"/>
</dbReference>
<dbReference type="PROSITE" id="PS50893">
    <property type="entry name" value="ABC_TRANSPORTER_2"/>
    <property type="match status" value="1"/>
</dbReference>
<dbReference type="RefSeq" id="WP_089064251.1">
    <property type="nucleotide sequence ID" value="NZ_CP022316.1"/>
</dbReference>
<organism evidence="7 8">
    <name type="scientific">Brachybacterium avium</name>
    <dbReference type="NCBI Taxonomy" id="2017485"/>
    <lineage>
        <taxon>Bacteria</taxon>
        <taxon>Bacillati</taxon>
        <taxon>Actinomycetota</taxon>
        <taxon>Actinomycetes</taxon>
        <taxon>Micrococcales</taxon>
        <taxon>Dermabacteraceae</taxon>
        <taxon>Brachybacterium</taxon>
    </lineage>
</organism>
<dbReference type="PANTHER" id="PTHR43067:SF3">
    <property type="entry name" value="MALTOSE ABC TRANSPORTER, ATP-BINDING PROTEIN"/>
    <property type="match status" value="1"/>
</dbReference>
<evidence type="ECO:0000256" key="4">
    <source>
        <dbReference type="ARBA" id="ARBA00022840"/>
    </source>
</evidence>
<keyword evidence="3" id="KW-0547">Nucleotide-binding</keyword>
<dbReference type="InterPro" id="IPR013563">
    <property type="entry name" value="Oligopep_ABC_C"/>
</dbReference>
<dbReference type="InterPro" id="IPR003593">
    <property type="entry name" value="AAA+_ATPase"/>
</dbReference>
<proteinExistence type="inferred from homology"/>
<dbReference type="Pfam" id="PF00005">
    <property type="entry name" value="ABC_tran"/>
    <property type="match status" value="1"/>
</dbReference>
<dbReference type="CDD" id="cd03257">
    <property type="entry name" value="ABC_NikE_OppD_transporters"/>
    <property type="match status" value="1"/>
</dbReference>
<dbReference type="OrthoDB" id="3677453at2"/>
<dbReference type="GO" id="GO:0016887">
    <property type="term" value="F:ATP hydrolysis activity"/>
    <property type="evidence" value="ECO:0007669"/>
    <property type="project" value="InterPro"/>
</dbReference>
<evidence type="ECO:0000313" key="7">
    <source>
        <dbReference type="EMBL" id="ASK65004.1"/>
    </source>
</evidence>
<gene>
    <name evidence="7" type="ORF">CFK39_03260</name>
</gene>
<evidence type="ECO:0000313" key="8">
    <source>
        <dbReference type="Proteomes" id="UP000198398"/>
    </source>
</evidence>
<keyword evidence="8" id="KW-1185">Reference proteome</keyword>
<dbReference type="InterPro" id="IPR003439">
    <property type="entry name" value="ABC_transporter-like_ATP-bd"/>
</dbReference>
<dbReference type="GO" id="GO:0005524">
    <property type="term" value="F:ATP binding"/>
    <property type="evidence" value="ECO:0007669"/>
    <property type="project" value="UniProtKB-KW"/>
</dbReference>
<dbReference type="PANTHER" id="PTHR43067">
    <property type="entry name" value="OLIGOPEPTIDE/DIPEPTIDE ABC TRANSPORTER, ATPASE SUBUNIT"/>
    <property type="match status" value="1"/>
</dbReference>